<dbReference type="Proteomes" id="UP000518752">
    <property type="component" value="Unassembled WGS sequence"/>
</dbReference>
<gene>
    <name evidence="1" type="ORF">D9757_015049</name>
</gene>
<dbReference type="AlphaFoldDB" id="A0A8H5CP93"/>
<keyword evidence="2" id="KW-1185">Reference proteome</keyword>
<comment type="caution">
    <text evidence="1">The sequence shown here is derived from an EMBL/GenBank/DDBJ whole genome shotgun (WGS) entry which is preliminary data.</text>
</comment>
<dbReference type="EMBL" id="JAACJN010000404">
    <property type="protein sequence ID" value="KAF5344498.1"/>
    <property type="molecule type" value="Genomic_DNA"/>
</dbReference>
<proteinExistence type="predicted"/>
<dbReference type="InterPro" id="IPR008266">
    <property type="entry name" value="Tyr_kinase_AS"/>
</dbReference>
<sequence>MATTQDVRELPCMFARIENDELVTHPKEPTVRYGGSPDAWDFFTKPIRDTFGGDWVYLIPPAPILYGPLITLWQRVAQICEERLSPLEEWNVWDGGKYPLEILPAEQGTFIYVFLVPLNDYFRRDRLTELRLNAISSRAADSPSKGAQPSRFAAEQKRRPLAIGRPKNSSFYPIPISLLYPPFARFKKDLTSGPIEPDISPLAYKWCRELSDFFPKERYREAVFHSLLSELLGHRISKKHFSGYTTDGGIDLEFIELFGIPLLAEIKAETTCGSSDAYFEAALYHLEAIRTILLDSSLAGAWRKSRMPSILIIHNGPNIQVLGAVCLAEPYIEVLSPSLPLYFNEYDAQAMENLIRFMGGLRRLFRSILTVYEKKSTVEPVQASQVKFPCPSSYQPINSDTESSFETSTAADVEISAQANTQSMIGPSTGFSDGSVVSLGASLDSITDAVANFSIDTGSSQSNHNLSSQSSTESRTAIPFTYVDRIDSVRLVFGARTATAERIIVKFGYGHYGVDAHRAAVKAGLAPALLAFSELEGGWWMVVMEYLDSGFQSCAKFGVLEKACRTIIVESMAKFTALGYVHGDLRASNVLVRKLEGQWECRFIDFDWAGRENQVTYPLGVYCTSGLYRPLTHMDGLPITAEHDRQTIFTMLAERTG</sequence>
<organism evidence="1 2">
    <name type="scientific">Collybiopsis confluens</name>
    <dbReference type="NCBI Taxonomy" id="2823264"/>
    <lineage>
        <taxon>Eukaryota</taxon>
        <taxon>Fungi</taxon>
        <taxon>Dikarya</taxon>
        <taxon>Basidiomycota</taxon>
        <taxon>Agaricomycotina</taxon>
        <taxon>Agaricomycetes</taxon>
        <taxon>Agaricomycetidae</taxon>
        <taxon>Agaricales</taxon>
        <taxon>Marasmiineae</taxon>
        <taxon>Omphalotaceae</taxon>
        <taxon>Collybiopsis</taxon>
    </lineage>
</organism>
<dbReference type="PROSITE" id="PS00109">
    <property type="entry name" value="PROTEIN_KINASE_TYR"/>
    <property type="match status" value="1"/>
</dbReference>
<dbReference type="SUPFAM" id="SSF56112">
    <property type="entry name" value="Protein kinase-like (PK-like)"/>
    <property type="match status" value="1"/>
</dbReference>
<accession>A0A8H5CP93</accession>
<name>A0A8H5CP93_9AGAR</name>
<dbReference type="GO" id="GO:0004672">
    <property type="term" value="F:protein kinase activity"/>
    <property type="evidence" value="ECO:0007669"/>
    <property type="project" value="InterPro"/>
</dbReference>
<reference evidence="1 2" key="1">
    <citation type="journal article" date="2020" name="ISME J.">
        <title>Uncovering the hidden diversity of litter-decomposition mechanisms in mushroom-forming fungi.</title>
        <authorList>
            <person name="Floudas D."/>
            <person name="Bentzer J."/>
            <person name="Ahren D."/>
            <person name="Johansson T."/>
            <person name="Persson P."/>
            <person name="Tunlid A."/>
        </authorList>
    </citation>
    <scope>NUCLEOTIDE SEQUENCE [LARGE SCALE GENOMIC DNA]</scope>
    <source>
        <strain evidence="1 2">CBS 406.79</strain>
    </source>
</reference>
<dbReference type="InterPro" id="IPR011009">
    <property type="entry name" value="Kinase-like_dom_sf"/>
</dbReference>
<dbReference type="OrthoDB" id="4062651at2759"/>
<evidence type="ECO:0000313" key="2">
    <source>
        <dbReference type="Proteomes" id="UP000518752"/>
    </source>
</evidence>
<protein>
    <submittedName>
        <fullName evidence="1">Uncharacterized protein</fullName>
    </submittedName>
</protein>
<evidence type="ECO:0000313" key="1">
    <source>
        <dbReference type="EMBL" id="KAF5344498.1"/>
    </source>
</evidence>